<dbReference type="AlphaFoldDB" id="A0A1B7N261"/>
<protein>
    <recommendedName>
        <fullName evidence="2">Yeast cell wall synthesis Kre9/Knh1-like N-terminal domain-containing protein</fullName>
    </recommendedName>
</protein>
<dbReference type="InParanoid" id="A0A1B7N261"/>
<name>A0A1B7N261_9AGAM</name>
<feature type="non-terminal residue" evidence="3">
    <location>
        <position position="1"/>
    </location>
</feature>
<keyword evidence="4" id="KW-1185">Reference proteome</keyword>
<dbReference type="OrthoDB" id="5420143at2759"/>
<accession>A0A1B7N261</accession>
<dbReference type="InterPro" id="IPR052479">
    <property type="entry name" value="GPI-anchor_Adhesion_Reg"/>
</dbReference>
<evidence type="ECO:0000259" key="2">
    <source>
        <dbReference type="Pfam" id="PF10342"/>
    </source>
</evidence>
<evidence type="ECO:0000313" key="3">
    <source>
        <dbReference type="EMBL" id="OAX38947.1"/>
    </source>
</evidence>
<dbReference type="InterPro" id="IPR018466">
    <property type="entry name" value="Kre9/Knh1-like_N"/>
</dbReference>
<sequence length="112" mass="11431">AFALPLASALTLDTPTGATNGGIVTITWSATTSDPSTFSIELVNTIFHNTFAIANSVQTSTGSLTLELPQIPVGDGYTIEAIQYNNINVVLATSGDFSVGAQTTSTASSTST</sequence>
<dbReference type="EMBL" id="KV448269">
    <property type="protein sequence ID" value="OAX38947.1"/>
    <property type="molecule type" value="Genomic_DNA"/>
</dbReference>
<dbReference type="PANTHER" id="PTHR35185:SF1">
    <property type="entry name" value="UPF0619 GPI-ANCHORED MEMBRANE PROTEIN C1322.10"/>
    <property type="match status" value="1"/>
</dbReference>
<evidence type="ECO:0000256" key="1">
    <source>
        <dbReference type="ARBA" id="ARBA00022729"/>
    </source>
</evidence>
<gene>
    <name evidence="3" type="ORF">K503DRAFT_690596</name>
</gene>
<dbReference type="Pfam" id="PF10342">
    <property type="entry name" value="Kre9_KNH"/>
    <property type="match status" value="1"/>
</dbReference>
<evidence type="ECO:0000313" key="4">
    <source>
        <dbReference type="Proteomes" id="UP000092154"/>
    </source>
</evidence>
<dbReference type="STRING" id="1314800.A0A1B7N261"/>
<dbReference type="PANTHER" id="PTHR35185">
    <property type="entry name" value="SERINE/THREONINE-RICH PROTEIN ADG2-RELATED"/>
    <property type="match status" value="1"/>
</dbReference>
<organism evidence="3 4">
    <name type="scientific">Rhizopogon vinicolor AM-OR11-026</name>
    <dbReference type="NCBI Taxonomy" id="1314800"/>
    <lineage>
        <taxon>Eukaryota</taxon>
        <taxon>Fungi</taxon>
        <taxon>Dikarya</taxon>
        <taxon>Basidiomycota</taxon>
        <taxon>Agaricomycotina</taxon>
        <taxon>Agaricomycetes</taxon>
        <taxon>Agaricomycetidae</taxon>
        <taxon>Boletales</taxon>
        <taxon>Suillineae</taxon>
        <taxon>Rhizopogonaceae</taxon>
        <taxon>Rhizopogon</taxon>
    </lineage>
</organism>
<keyword evidence="1" id="KW-0732">Signal</keyword>
<feature type="domain" description="Yeast cell wall synthesis Kre9/Knh1-like N-terminal" evidence="2">
    <location>
        <begin position="20"/>
        <end position="99"/>
    </location>
</feature>
<proteinExistence type="predicted"/>
<reference evidence="3 4" key="1">
    <citation type="submission" date="2016-06" db="EMBL/GenBank/DDBJ databases">
        <title>Comparative genomics of the ectomycorrhizal sister species Rhizopogon vinicolor and Rhizopogon vesiculosus (Basidiomycota: Boletales) reveals a divergence of the mating type B locus.</title>
        <authorList>
            <consortium name="DOE Joint Genome Institute"/>
            <person name="Mujic A.B."/>
            <person name="Kuo A."/>
            <person name="Tritt A."/>
            <person name="Lipzen A."/>
            <person name="Chen C."/>
            <person name="Johnson J."/>
            <person name="Sharma A."/>
            <person name="Barry K."/>
            <person name="Grigoriev I.V."/>
            <person name="Spatafora J.W."/>
        </authorList>
    </citation>
    <scope>NUCLEOTIDE SEQUENCE [LARGE SCALE GENOMIC DNA]</scope>
    <source>
        <strain evidence="3 4">AM-OR11-026</strain>
    </source>
</reference>
<dbReference type="Proteomes" id="UP000092154">
    <property type="component" value="Unassembled WGS sequence"/>
</dbReference>